<evidence type="ECO:0000256" key="1">
    <source>
        <dbReference type="ARBA" id="ARBA00022801"/>
    </source>
</evidence>
<dbReference type="GO" id="GO:0016787">
    <property type="term" value="F:hydrolase activity"/>
    <property type="evidence" value="ECO:0007669"/>
    <property type="project" value="UniProtKB-KW"/>
</dbReference>
<name>A0A0G1GPU6_9BACT</name>
<dbReference type="InterPro" id="IPR000086">
    <property type="entry name" value="NUDIX_hydrolase_dom"/>
</dbReference>
<dbReference type="PROSITE" id="PS00893">
    <property type="entry name" value="NUDIX_BOX"/>
    <property type="match status" value="1"/>
</dbReference>
<sequence>MRAPYQILVFPYIKKDGITKYCLFKREDLKVWQGIAGGGEEGELPIETAKREAHEEAGIPLVNKIFQLSSTASIPVVAISGFIWGPETIVIPEYSFGLAMTDEKITLSDEHKNFEWLNFEDALSKLNWDSNRTALWELNHRLTNKLIK</sequence>
<proteinExistence type="predicted"/>
<dbReference type="Gene3D" id="3.90.79.10">
    <property type="entry name" value="Nucleoside Triphosphate Pyrophosphohydrolase"/>
    <property type="match status" value="1"/>
</dbReference>
<keyword evidence="1" id="KW-0378">Hydrolase</keyword>
<reference evidence="3 4" key="1">
    <citation type="journal article" date="2015" name="Nature">
        <title>rRNA introns, odd ribosomes, and small enigmatic genomes across a large radiation of phyla.</title>
        <authorList>
            <person name="Brown C.T."/>
            <person name="Hug L.A."/>
            <person name="Thomas B.C."/>
            <person name="Sharon I."/>
            <person name="Castelle C.J."/>
            <person name="Singh A."/>
            <person name="Wilkins M.J."/>
            <person name="Williams K.H."/>
            <person name="Banfield J.F."/>
        </authorList>
    </citation>
    <scope>NUCLEOTIDE SEQUENCE [LARGE SCALE GENOMIC DNA]</scope>
</reference>
<dbReference type="AlphaFoldDB" id="A0A0G1GPU6"/>
<evidence type="ECO:0000313" key="3">
    <source>
        <dbReference type="EMBL" id="KKT36358.1"/>
    </source>
</evidence>
<dbReference type="PROSITE" id="PS51462">
    <property type="entry name" value="NUDIX"/>
    <property type="match status" value="1"/>
</dbReference>
<organism evidence="3 4">
    <name type="scientific">Candidatus Collierbacteria bacterium GW2011_GWA1_44_12</name>
    <dbReference type="NCBI Taxonomy" id="1618376"/>
    <lineage>
        <taxon>Bacteria</taxon>
        <taxon>Candidatus Collieribacteriota</taxon>
    </lineage>
</organism>
<dbReference type="EMBL" id="LCHN01000002">
    <property type="protein sequence ID" value="KKT36358.1"/>
    <property type="molecule type" value="Genomic_DNA"/>
</dbReference>
<evidence type="ECO:0000313" key="4">
    <source>
        <dbReference type="Proteomes" id="UP000034069"/>
    </source>
</evidence>
<comment type="caution">
    <text evidence="3">The sequence shown here is derived from an EMBL/GenBank/DDBJ whole genome shotgun (WGS) entry which is preliminary data.</text>
</comment>
<dbReference type="Proteomes" id="UP000034069">
    <property type="component" value="Unassembled WGS sequence"/>
</dbReference>
<dbReference type="SUPFAM" id="SSF55811">
    <property type="entry name" value="Nudix"/>
    <property type="match status" value="1"/>
</dbReference>
<feature type="domain" description="Nudix hydrolase" evidence="2">
    <location>
        <begin position="1"/>
        <end position="139"/>
    </location>
</feature>
<accession>A0A0G1GPU6</accession>
<dbReference type="CDD" id="cd04664">
    <property type="entry name" value="NUDIX_DHNTPase_like"/>
    <property type="match status" value="1"/>
</dbReference>
<protein>
    <recommendedName>
        <fullName evidence="2">Nudix hydrolase domain-containing protein</fullName>
    </recommendedName>
</protein>
<dbReference type="InterPro" id="IPR020084">
    <property type="entry name" value="NUDIX_hydrolase_CS"/>
</dbReference>
<dbReference type="InterPro" id="IPR015797">
    <property type="entry name" value="NUDIX_hydrolase-like_dom_sf"/>
</dbReference>
<gene>
    <name evidence="3" type="ORF">UW23_C0002G0025</name>
</gene>
<evidence type="ECO:0000259" key="2">
    <source>
        <dbReference type="PROSITE" id="PS51462"/>
    </source>
</evidence>
<dbReference type="Pfam" id="PF00293">
    <property type="entry name" value="NUDIX"/>
    <property type="match status" value="1"/>
</dbReference>